<dbReference type="EMBL" id="JAJJMA010304926">
    <property type="protein sequence ID" value="MCL7048479.1"/>
    <property type="molecule type" value="Genomic_DNA"/>
</dbReference>
<comment type="caution">
    <text evidence="3">The sequence shown here is derived from an EMBL/GenBank/DDBJ whole genome shotgun (WGS) entry which is preliminary data.</text>
</comment>
<gene>
    <name evidence="3" type="ORF">MKW94_020309</name>
</gene>
<dbReference type="SUPFAM" id="SSF50249">
    <property type="entry name" value="Nucleic acid-binding proteins"/>
    <property type="match status" value="1"/>
</dbReference>
<dbReference type="InterPro" id="IPR013955">
    <property type="entry name" value="Rep_factor-A_C"/>
</dbReference>
<feature type="domain" description="Replication factor A C-terminal" evidence="2">
    <location>
        <begin position="56"/>
        <end position="125"/>
    </location>
</feature>
<keyword evidence="4" id="KW-1185">Reference proteome</keyword>
<protein>
    <recommendedName>
        <fullName evidence="2">Replication factor A C-terminal domain-containing protein</fullName>
    </recommendedName>
</protein>
<name>A0AA42B293_PAPNU</name>
<evidence type="ECO:0000256" key="1">
    <source>
        <dbReference type="SAM" id="MobiDB-lite"/>
    </source>
</evidence>
<evidence type="ECO:0000259" key="2">
    <source>
        <dbReference type="Pfam" id="PF08646"/>
    </source>
</evidence>
<organism evidence="3 4">
    <name type="scientific">Papaver nudicaule</name>
    <name type="common">Iceland poppy</name>
    <dbReference type="NCBI Taxonomy" id="74823"/>
    <lineage>
        <taxon>Eukaryota</taxon>
        <taxon>Viridiplantae</taxon>
        <taxon>Streptophyta</taxon>
        <taxon>Embryophyta</taxon>
        <taxon>Tracheophyta</taxon>
        <taxon>Spermatophyta</taxon>
        <taxon>Magnoliopsida</taxon>
        <taxon>Ranunculales</taxon>
        <taxon>Papaveraceae</taxon>
        <taxon>Papaveroideae</taxon>
        <taxon>Papaver</taxon>
    </lineage>
</organism>
<evidence type="ECO:0000313" key="4">
    <source>
        <dbReference type="Proteomes" id="UP001177140"/>
    </source>
</evidence>
<dbReference type="InterPro" id="IPR012340">
    <property type="entry name" value="NA-bd_OB-fold"/>
</dbReference>
<accession>A0AA42B293</accession>
<proteinExistence type="predicted"/>
<feature type="region of interest" description="Disordered" evidence="1">
    <location>
        <begin position="185"/>
        <end position="217"/>
    </location>
</feature>
<sequence>SSYRMPPREITVPPRSGYSPADPSITQARQTIAQLRATKWESGFNALNRKVCQARAIRIDTSKGWYYLGCNNCTTKLVGDTGDLWCPSCKIQIEDPVARYLLRFEVEDPTGSASFVAMDSEGDGLAAVVAAFQPLMNVLNDYVVVISSYNMKNPGKPTFTVAKLPAVAQATAPFNITQVSQIIRPEEGSVSMDEPVPKKLRIEENHEETHTSASTDD</sequence>
<evidence type="ECO:0000313" key="3">
    <source>
        <dbReference type="EMBL" id="MCL7048479.1"/>
    </source>
</evidence>
<feature type="region of interest" description="Disordered" evidence="1">
    <location>
        <begin position="1"/>
        <end position="23"/>
    </location>
</feature>
<dbReference type="AlphaFoldDB" id="A0AA42B293"/>
<reference evidence="3" key="1">
    <citation type="submission" date="2022-03" db="EMBL/GenBank/DDBJ databases">
        <title>A functionally conserved STORR gene fusion in Papaver species that diverged 16.8 million years ago.</title>
        <authorList>
            <person name="Catania T."/>
        </authorList>
    </citation>
    <scope>NUCLEOTIDE SEQUENCE</scope>
    <source>
        <strain evidence="3">S-191538</strain>
    </source>
</reference>
<dbReference type="Pfam" id="PF08646">
    <property type="entry name" value="Rep_fac-A_C"/>
    <property type="match status" value="1"/>
</dbReference>
<feature type="compositionally biased region" description="Basic and acidic residues" evidence="1">
    <location>
        <begin position="195"/>
        <end position="210"/>
    </location>
</feature>
<dbReference type="Gene3D" id="2.40.50.140">
    <property type="entry name" value="Nucleic acid-binding proteins"/>
    <property type="match status" value="1"/>
</dbReference>
<feature type="non-terminal residue" evidence="3">
    <location>
        <position position="217"/>
    </location>
</feature>
<dbReference type="Proteomes" id="UP001177140">
    <property type="component" value="Unassembled WGS sequence"/>
</dbReference>